<dbReference type="InterPro" id="IPR000086">
    <property type="entry name" value="NUDIX_hydrolase_dom"/>
</dbReference>
<dbReference type="Gene3D" id="3.40.50.1240">
    <property type="entry name" value="Phosphoglycerate mutase-like"/>
    <property type="match status" value="1"/>
</dbReference>
<dbReference type="PROSITE" id="PS51462">
    <property type="entry name" value="NUDIX"/>
    <property type="match status" value="1"/>
</dbReference>
<dbReference type="InterPro" id="IPR015797">
    <property type="entry name" value="NUDIX_hydrolase-like_dom_sf"/>
</dbReference>
<dbReference type="Proteomes" id="UP000035763">
    <property type="component" value="Unassembled WGS sequence"/>
</dbReference>
<dbReference type="SUPFAM" id="SSF53254">
    <property type="entry name" value="Phosphoglycerate mutase-like"/>
    <property type="match status" value="1"/>
</dbReference>
<feature type="domain" description="Nudix hydrolase" evidence="2">
    <location>
        <begin position="5"/>
        <end position="135"/>
    </location>
</feature>
<evidence type="ECO:0000256" key="1">
    <source>
        <dbReference type="ARBA" id="ARBA00022801"/>
    </source>
</evidence>
<protein>
    <submittedName>
        <fullName evidence="3">Putative phosphatase, Nudix hydrolase family</fullName>
    </submittedName>
</protein>
<comment type="caution">
    <text evidence="3">The sequence shown here is derived from an EMBL/GenBank/DDBJ whole genome shotgun (WGS) entry which is preliminary data.</text>
</comment>
<dbReference type="InterPro" id="IPR013078">
    <property type="entry name" value="His_Pase_superF_clade-1"/>
</dbReference>
<name>W6JVB5_9MICO</name>
<dbReference type="Pfam" id="PF00300">
    <property type="entry name" value="His_Phos_1"/>
    <property type="match status" value="1"/>
</dbReference>
<dbReference type="GO" id="GO:0006754">
    <property type="term" value="P:ATP biosynthetic process"/>
    <property type="evidence" value="ECO:0007669"/>
    <property type="project" value="TreeGrafter"/>
</dbReference>
<keyword evidence="1 3" id="KW-0378">Hydrolase</keyword>
<organism evidence="3 4">
    <name type="scientific">Nostocoides australiense Ben110</name>
    <dbReference type="NCBI Taxonomy" id="1193182"/>
    <lineage>
        <taxon>Bacteria</taxon>
        <taxon>Bacillati</taxon>
        <taxon>Actinomycetota</taxon>
        <taxon>Actinomycetes</taxon>
        <taxon>Micrococcales</taxon>
        <taxon>Intrasporangiaceae</taxon>
        <taxon>Nostocoides</taxon>
    </lineage>
</organism>
<dbReference type="GO" id="GO:0006167">
    <property type="term" value="P:AMP biosynthetic process"/>
    <property type="evidence" value="ECO:0007669"/>
    <property type="project" value="TreeGrafter"/>
</dbReference>
<sequence length="313" mass="34664">MPALRAVPAAGTIPWRVVDGELQVLLVHRPRYDDWSWAKGKLDPGEEAAVAAARETHEESAHTVRLGRPLPEARYQIFDRDHTYATKEVSYWAATVTDATGTLVNEIDEIAWLGPTEAHNRLDYARDQDQLLALVAMHRAGELDTWPLIIVRHATALPRSKWAQKDWLRPLDARGRARAQALVPLLAAYGPLRVVSSSSTRCRDTLAPYARATATQVKLREALTEEKFEKTPKKAIALVDKEIRRGKPAAICTHRPLLPALLERLRDHGATPDVRALYDEAAANGMEKGELIVAHVSGTGQAARIVAAERYAP</sequence>
<dbReference type="PANTHER" id="PTHR21340">
    <property type="entry name" value="DIADENOSINE 5,5-P1,P4-TETRAPHOSPHATE PYROPHOSPHOHYDROLASE MUTT"/>
    <property type="match status" value="1"/>
</dbReference>
<dbReference type="Gene3D" id="3.90.79.10">
    <property type="entry name" value="Nucleoside Triphosphate Pyrophosphohydrolase"/>
    <property type="match status" value="1"/>
</dbReference>
<dbReference type="InterPro" id="IPR051325">
    <property type="entry name" value="Nudix_hydrolase_domain"/>
</dbReference>
<dbReference type="RefSeq" id="WP_048697886.1">
    <property type="nucleotide sequence ID" value="NZ_HG764815.1"/>
</dbReference>
<dbReference type="EMBL" id="CAJA01000083">
    <property type="protein sequence ID" value="CCH72510.1"/>
    <property type="molecule type" value="Genomic_DNA"/>
</dbReference>
<keyword evidence="4" id="KW-1185">Reference proteome</keyword>
<proteinExistence type="predicted"/>
<dbReference type="AlphaFoldDB" id="W6JVB5"/>
<dbReference type="GO" id="GO:0004081">
    <property type="term" value="F:bis(5'-nucleosyl)-tetraphosphatase (asymmetrical) activity"/>
    <property type="evidence" value="ECO:0007669"/>
    <property type="project" value="TreeGrafter"/>
</dbReference>
<evidence type="ECO:0000313" key="3">
    <source>
        <dbReference type="EMBL" id="CCH72510.1"/>
    </source>
</evidence>
<evidence type="ECO:0000313" key="4">
    <source>
        <dbReference type="Proteomes" id="UP000035763"/>
    </source>
</evidence>
<evidence type="ECO:0000259" key="2">
    <source>
        <dbReference type="PROSITE" id="PS51462"/>
    </source>
</evidence>
<dbReference type="InterPro" id="IPR029033">
    <property type="entry name" value="His_PPase_superfam"/>
</dbReference>
<dbReference type="OrthoDB" id="4287477at2"/>
<dbReference type="STRING" id="1193182.BN11_1730010"/>
<dbReference type="PANTHER" id="PTHR21340:SF0">
    <property type="entry name" value="BIS(5'-NUCLEOSYL)-TETRAPHOSPHATASE [ASYMMETRICAL]"/>
    <property type="match status" value="1"/>
</dbReference>
<dbReference type="CDD" id="cd03673">
    <property type="entry name" value="NUDIX_Ap6A_hydrolase"/>
    <property type="match status" value="1"/>
</dbReference>
<reference evidence="3 4" key="1">
    <citation type="journal article" date="2013" name="ISME J.">
        <title>A metabolic model for members of the genus Tetrasphaera involved in enhanced biological phosphorus removal.</title>
        <authorList>
            <person name="Kristiansen R."/>
            <person name="Nguyen H.T.T."/>
            <person name="Saunders A.M."/>
            <person name="Nielsen J.L."/>
            <person name="Wimmer R."/>
            <person name="Le V.Q."/>
            <person name="McIlroy S.J."/>
            <person name="Petrovski S."/>
            <person name="Seviour R.J."/>
            <person name="Calteau A."/>
            <person name="Nielsen K.L."/>
            <person name="Nielsen P.H."/>
        </authorList>
    </citation>
    <scope>NUCLEOTIDE SEQUENCE [LARGE SCALE GENOMIC DNA]</scope>
    <source>
        <strain evidence="3 4">Ben110</strain>
    </source>
</reference>
<dbReference type="SMART" id="SM00855">
    <property type="entry name" value="PGAM"/>
    <property type="match status" value="1"/>
</dbReference>
<dbReference type="SUPFAM" id="SSF55811">
    <property type="entry name" value="Nudix"/>
    <property type="match status" value="1"/>
</dbReference>
<dbReference type="Pfam" id="PF00293">
    <property type="entry name" value="NUDIX"/>
    <property type="match status" value="1"/>
</dbReference>
<accession>W6JVB5</accession>
<gene>
    <name evidence="3" type="ORF">BN11_1730010</name>
</gene>
<dbReference type="CDD" id="cd07040">
    <property type="entry name" value="HP"/>
    <property type="match status" value="1"/>
</dbReference>